<proteinExistence type="inferred from homology"/>
<sequence>MTNELTTNPDTTAAGAHVAEVVDSLRRVYATGRTRSARWRIEQLRGIERMMVERENEIVRALAADLDRAPVEAFLTDISTVRNEAAYARRRVRWWMRRRPQPVPLNRMPAVGWVQYEPLGVVLVIGAWNYPVAVTLNPLVAAVAAGNCAVVKPSEIAPESSRLLARLLPEYVDSDAIAVTEGDASVTQELLAQGFDHVFFTGGTEIGRKVMAGAAQRLSPVTLELGGKCPAIVTRDADLEVTARRIAWTKLVNSGQTCLAPDYVLVDRAVRDALVDRLVRIITEFRSSAMSLGLRIVDERHFARLTGYLTRTSGQVVFGGGADRTTLTMEPTVLVDPDPDDSVLREEIFGPILPVLTVDSLDEAIDFVHARPKPLAAYFFTRSPAVRRRLLSEISSGGAVVNHAAVHYAVPGLPFGGVGGSGIGVYNGKWGFETFSHRKGVLVQPFKPDPSLVYPPYTDRKIKILRRIV</sequence>
<name>A0ABW9G0R8_9NOCA</name>
<dbReference type="CDD" id="cd07087">
    <property type="entry name" value="ALDH_F3-13-14_CALDH-like"/>
    <property type="match status" value="1"/>
</dbReference>
<comment type="caution">
    <text evidence="5">The sequence shown here is derived from an EMBL/GenBank/DDBJ whole genome shotgun (WGS) entry which is preliminary data.</text>
</comment>
<dbReference type="PANTHER" id="PTHR43570">
    <property type="entry name" value="ALDEHYDE DEHYDROGENASE"/>
    <property type="match status" value="1"/>
</dbReference>
<dbReference type="SUPFAM" id="SSF53720">
    <property type="entry name" value="ALDH-like"/>
    <property type="match status" value="1"/>
</dbReference>
<dbReference type="Gene3D" id="3.40.309.10">
    <property type="entry name" value="Aldehyde Dehydrogenase, Chain A, domain 2"/>
    <property type="match status" value="1"/>
</dbReference>
<dbReference type="Proteomes" id="UP001629744">
    <property type="component" value="Unassembled WGS sequence"/>
</dbReference>
<dbReference type="PROSITE" id="PS00070">
    <property type="entry name" value="ALDEHYDE_DEHYDR_CYS"/>
    <property type="match status" value="1"/>
</dbReference>
<dbReference type="Gene3D" id="3.40.605.10">
    <property type="entry name" value="Aldehyde Dehydrogenase, Chain A, domain 1"/>
    <property type="match status" value="1"/>
</dbReference>
<evidence type="ECO:0000259" key="4">
    <source>
        <dbReference type="Pfam" id="PF00171"/>
    </source>
</evidence>
<dbReference type="InterPro" id="IPR016162">
    <property type="entry name" value="Ald_DH_N"/>
</dbReference>
<dbReference type="Pfam" id="PF00171">
    <property type="entry name" value="Aldedh"/>
    <property type="match status" value="1"/>
</dbReference>
<gene>
    <name evidence="5" type="ORF">ABEU19_004507</name>
</gene>
<dbReference type="InterPro" id="IPR016161">
    <property type="entry name" value="Ald_DH/histidinol_DH"/>
</dbReference>
<evidence type="ECO:0000256" key="2">
    <source>
        <dbReference type="ARBA" id="ARBA00023002"/>
    </source>
</evidence>
<dbReference type="InterPro" id="IPR016163">
    <property type="entry name" value="Ald_DH_C"/>
</dbReference>
<keyword evidence="2 3" id="KW-0560">Oxidoreductase</keyword>
<protein>
    <recommendedName>
        <fullName evidence="3">Aldehyde dehydrogenase</fullName>
    </recommendedName>
</protein>
<reference evidence="5 6" key="1">
    <citation type="submission" date="2023-11" db="EMBL/GenBank/DDBJ databases">
        <authorList>
            <person name="Val-Calvo J."/>
            <person name="Scortti M."/>
            <person name="Vazquez-Boland J."/>
        </authorList>
    </citation>
    <scope>NUCLEOTIDE SEQUENCE [LARGE SCALE GENOMIC DNA]</scope>
    <source>
        <strain evidence="5 6">DSM 46662</strain>
    </source>
</reference>
<evidence type="ECO:0000313" key="6">
    <source>
        <dbReference type="Proteomes" id="UP001629744"/>
    </source>
</evidence>
<evidence type="ECO:0000256" key="3">
    <source>
        <dbReference type="PIRNR" id="PIRNR036492"/>
    </source>
</evidence>
<dbReference type="RefSeq" id="WP_348610502.1">
    <property type="nucleotide sequence ID" value="NZ_CP157276.1"/>
</dbReference>
<comment type="similarity">
    <text evidence="1 3">Belongs to the aldehyde dehydrogenase family.</text>
</comment>
<dbReference type="PIRSF" id="PIRSF036492">
    <property type="entry name" value="ALDH"/>
    <property type="match status" value="1"/>
</dbReference>
<dbReference type="InterPro" id="IPR015590">
    <property type="entry name" value="Aldehyde_DH_dom"/>
</dbReference>
<evidence type="ECO:0000256" key="1">
    <source>
        <dbReference type="ARBA" id="ARBA00009986"/>
    </source>
</evidence>
<evidence type="ECO:0000313" key="5">
    <source>
        <dbReference type="EMBL" id="MFM1730964.1"/>
    </source>
</evidence>
<feature type="domain" description="Aldehyde dehydrogenase" evidence="4">
    <location>
        <begin position="14"/>
        <end position="439"/>
    </location>
</feature>
<dbReference type="PANTHER" id="PTHR43570:SF16">
    <property type="entry name" value="ALDEHYDE DEHYDROGENASE TYPE III, ISOFORM Q"/>
    <property type="match status" value="1"/>
</dbReference>
<dbReference type="EMBL" id="JBDLNU010000006">
    <property type="protein sequence ID" value="MFM1730964.1"/>
    <property type="molecule type" value="Genomic_DNA"/>
</dbReference>
<dbReference type="InterPro" id="IPR016160">
    <property type="entry name" value="Ald_DH_CS_CYS"/>
</dbReference>
<organism evidence="5 6">
    <name type="scientific">Prescottella soli</name>
    <dbReference type="NCBI Taxonomy" id="1543852"/>
    <lineage>
        <taxon>Bacteria</taxon>
        <taxon>Bacillati</taxon>
        <taxon>Actinomycetota</taxon>
        <taxon>Actinomycetes</taxon>
        <taxon>Mycobacteriales</taxon>
        <taxon>Nocardiaceae</taxon>
        <taxon>Prescottella</taxon>
    </lineage>
</organism>
<dbReference type="InterPro" id="IPR012394">
    <property type="entry name" value="Aldehyde_DH_NAD(P)"/>
</dbReference>
<keyword evidence="6" id="KW-1185">Reference proteome</keyword>
<accession>A0ABW9G0R8</accession>